<comment type="caution">
    <text evidence="3">The sequence shown here is derived from an EMBL/GenBank/DDBJ whole genome shotgun (WGS) entry which is preliminary data.</text>
</comment>
<dbReference type="SUPFAM" id="SSF54928">
    <property type="entry name" value="RNA-binding domain, RBD"/>
    <property type="match status" value="1"/>
</dbReference>
<organism evidence="3 4">
    <name type="scientific">Sarcoptes scabiei</name>
    <name type="common">Itch mite</name>
    <name type="synonym">Acarus scabiei</name>
    <dbReference type="NCBI Taxonomy" id="52283"/>
    <lineage>
        <taxon>Eukaryota</taxon>
        <taxon>Metazoa</taxon>
        <taxon>Ecdysozoa</taxon>
        <taxon>Arthropoda</taxon>
        <taxon>Chelicerata</taxon>
        <taxon>Arachnida</taxon>
        <taxon>Acari</taxon>
        <taxon>Acariformes</taxon>
        <taxon>Sarcoptiformes</taxon>
        <taxon>Astigmata</taxon>
        <taxon>Psoroptidia</taxon>
        <taxon>Sarcoptoidea</taxon>
        <taxon>Sarcoptidae</taxon>
        <taxon>Sarcoptinae</taxon>
        <taxon>Sarcoptes</taxon>
    </lineage>
</organism>
<evidence type="ECO:0000259" key="2">
    <source>
        <dbReference type="Pfam" id="PF00076"/>
    </source>
</evidence>
<dbReference type="VEuPathDB" id="VectorBase:SSCA007871"/>
<feature type="compositionally biased region" description="Gly residues" evidence="1">
    <location>
        <begin position="63"/>
        <end position="72"/>
    </location>
</feature>
<evidence type="ECO:0000256" key="1">
    <source>
        <dbReference type="SAM" id="MobiDB-lite"/>
    </source>
</evidence>
<name>A0A132A196_SARSC</name>
<protein>
    <submittedName>
        <fullName evidence="3">RNA recognition motif containing protein 1</fullName>
    </submittedName>
</protein>
<evidence type="ECO:0000313" key="3">
    <source>
        <dbReference type="EMBL" id="KPM04723.1"/>
    </source>
</evidence>
<dbReference type="Proteomes" id="UP000616769">
    <property type="component" value="Unassembled WGS sequence"/>
</dbReference>
<proteinExistence type="predicted"/>
<evidence type="ECO:0000313" key="4">
    <source>
        <dbReference type="Proteomes" id="UP000616769"/>
    </source>
</evidence>
<dbReference type="EMBL" id="JXLN01009929">
    <property type="protein sequence ID" value="KPM04723.1"/>
    <property type="molecule type" value="Genomic_DNA"/>
</dbReference>
<dbReference type="Pfam" id="PF00076">
    <property type="entry name" value="RRM_1"/>
    <property type="match status" value="1"/>
</dbReference>
<reference evidence="3 4" key="1">
    <citation type="journal article" date="2015" name="Parasit. Vectors">
        <title>Draft genome of the scabies mite.</title>
        <authorList>
            <person name="Rider S.D.Jr."/>
            <person name="Morgan M.S."/>
            <person name="Arlian L.G."/>
        </authorList>
    </citation>
    <scope>NUCLEOTIDE SEQUENCE [LARGE SCALE GENOMIC DNA]</scope>
    <source>
        <strain evidence="3">Arlian Lab</strain>
    </source>
</reference>
<dbReference type="Gene3D" id="3.30.70.330">
    <property type="match status" value="1"/>
</dbReference>
<dbReference type="GO" id="GO:0003723">
    <property type="term" value="F:RNA binding"/>
    <property type="evidence" value="ECO:0007669"/>
    <property type="project" value="InterPro"/>
</dbReference>
<dbReference type="InterPro" id="IPR035979">
    <property type="entry name" value="RBD_domain_sf"/>
</dbReference>
<feature type="domain" description="RRM" evidence="2">
    <location>
        <begin position="4"/>
        <end position="35"/>
    </location>
</feature>
<feature type="region of interest" description="Disordered" evidence="1">
    <location>
        <begin position="51"/>
        <end position="89"/>
    </location>
</feature>
<accession>A0A132A196</accession>
<sequence>MHNKSGTPVAFVEFTDIRLATHAMNALQGYLLFSSTDRNGGIRIEYAKNKMGDISGSSSSSTTGGGGSGGGSSSSASVSTINSHHHLSF</sequence>
<dbReference type="AlphaFoldDB" id="A0A132A196"/>
<dbReference type="InterPro" id="IPR000504">
    <property type="entry name" value="RRM_dom"/>
</dbReference>
<gene>
    <name evidence="3" type="ORF">QR98_0031770</name>
</gene>
<dbReference type="InterPro" id="IPR012677">
    <property type="entry name" value="Nucleotide-bd_a/b_plait_sf"/>
</dbReference>